<sequence length="113" mass="12186">MADAALKPVLSRWRAAAPLIASALFALLIAVCTAPASAKIRCKGIFQVNKTGLVSTQICRDRQIARVARSYGWRVSDAEVRNNPLKKVEICQAMGGDTRLQGACGAYGPQNLW</sequence>
<gene>
    <name evidence="1" type="ORF">GL4_0198</name>
</gene>
<dbReference type="KEGG" id="mcg:GL4_0198"/>
<accession>A0A0A8JXZ4</accession>
<reference evidence="1 2" key="1">
    <citation type="submission" date="2014-09" db="EMBL/GenBank/DDBJ databases">
        <title>Genome sequencing of Methyloceanibacter caenitepidi Gela4.</title>
        <authorList>
            <person name="Takeuchi M."/>
            <person name="Susumu S."/>
            <person name="Kamagata Y."/>
            <person name="Oshima K."/>
            <person name="Hattori M."/>
            <person name="Iwasaki W."/>
        </authorList>
    </citation>
    <scope>NUCLEOTIDE SEQUENCE [LARGE SCALE GENOMIC DNA]</scope>
    <source>
        <strain evidence="1 2">Gela4</strain>
    </source>
</reference>
<name>A0A0A8JXZ4_9HYPH</name>
<dbReference type="EMBL" id="AP014648">
    <property type="protein sequence ID" value="BAQ15668.1"/>
    <property type="molecule type" value="Genomic_DNA"/>
</dbReference>
<keyword evidence="2" id="KW-1185">Reference proteome</keyword>
<protein>
    <submittedName>
        <fullName evidence="1">Uncharacterized protein</fullName>
    </submittedName>
</protein>
<dbReference type="Proteomes" id="UP000031643">
    <property type="component" value="Chromosome"/>
</dbReference>
<proteinExistence type="predicted"/>
<evidence type="ECO:0000313" key="2">
    <source>
        <dbReference type="Proteomes" id="UP000031643"/>
    </source>
</evidence>
<organism evidence="1 2">
    <name type="scientific">Methyloceanibacter caenitepidi</name>
    <dbReference type="NCBI Taxonomy" id="1384459"/>
    <lineage>
        <taxon>Bacteria</taxon>
        <taxon>Pseudomonadati</taxon>
        <taxon>Pseudomonadota</taxon>
        <taxon>Alphaproteobacteria</taxon>
        <taxon>Hyphomicrobiales</taxon>
        <taxon>Hyphomicrobiaceae</taxon>
        <taxon>Methyloceanibacter</taxon>
    </lineage>
</organism>
<dbReference type="AlphaFoldDB" id="A0A0A8JXZ4"/>
<evidence type="ECO:0000313" key="1">
    <source>
        <dbReference type="EMBL" id="BAQ15668.1"/>
    </source>
</evidence>
<dbReference type="HOGENOM" id="CLU_171024_0_0_5"/>